<dbReference type="EMBL" id="WOSW01000001">
    <property type="protein sequence ID" value="NHO31211.1"/>
    <property type="molecule type" value="Genomic_DNA"/>
</dbReference>
<dbReference type="GO" id="GO:0030272">
    <property type="term" value="F:5-formyltetrahydrofolate cyclo-ligase activity"/>
    <property type="evidence" value="ECO:0007669"/>
    <property type="project" value="UniProtKB-EC"/>
</dbReference>
<dbReference type="PIRSF" id="PIRSF006806">
    <property type="entry name" value="FTHF_cligase"/>
    <property type="match status" value="1"/>
</dbReference>
<dbReference type="InterPro" id="IPR024185">
    <property type="entry name" value="FTHF_cligase-like_sf"/>
</dbReference>
<keyword evidence="5" id="KW-0436">Ligase</keyword>
<comment type="similarity">
    <text evidence="1 4">Belongs to the 5-formyltetrahydrofolate cyclo-ligase family.</text>
</comment>
<evidence type="ECO:0000313" key="5">
    <source>
        <dbReference type="EMBL" id="NHO31211.1"/>
    </source>
</evidence>
<name>A0ABX0K876_9PROT</name>
<evidence type="ECO:0000256" key="2">
    <source>
        <dbReference type="ARBA" id="ARBA00022741"/>
    </source>
</evidence>
<dbReference type="PANTHER" id="PTHR23407">
    <property type="entry name" value="ATPASE INHIBITOR/5-FORMYLTETRAHYDROFOLATE CYCLO-LIGASE"/>
    <property type="match status" value="1"/>
</dbReference>
<dbReference type="RefSeq" id="WP_173575786.1">
    <property type="nucleotide sequence ID" value="NZ_WOSW01000001.1"/>
</dbReference>
<dbReference type="NCBIfam" id="TIGR02727">
    <property type="entry name" value="MTHFS_bact"/>
    <property type="match status" value="1"/>
</dbReference>
<accession>A0ABX0K876</accession>
<evidence type="ECO:0000256" key="1">
    <source>
        <dbReference type="ARBA" id="ARBA00010638"/>
    </source>
</evidence>
<dbReference type="Gene3D" id="3.40.50.10420">
    <property type="entry name" value="NagB/RpiA/CoA transferase-like"/>
    <property type="match status" value="1"/>
</dbReference>
<keyword evidence="4" id="KW-0460">Magnesium</keyword>
<dbReference type="EC" id="6.3.3.2" evidence="4"/>
<protein>
    <recommendedName>
        <fullName evidence="4">5-formyltetrahydrofolate cyclo-ligase</fullName>
        <ecNumber evidence="4">6.3.3.2</ecNumber>
    </recommendedName>
</protein>
<dbReference type="InterPro" id="IPR002698">
    <property type="entry name" value="FTHF_cligase"/>
</dbReference>
<evidence type="ECO:0000256" key="3">
    <source>
        <dbReference type="ARBA" id="ARBA00022840"/>
    </source>
</evidence>
<keyword evidence="4" id="KW-0479">Metal-binding</keyword>
<dbReference type="PANTHER" id="PTHR23407:SF1">
    <property type="entry name" value="5-FORMYLTETRAHYDROFOLATE CYCLO-LIGASE"/>
    <property type="match status" value="1"/>
</dbReference>
<organism evidence="5 6">
    <name type="scientific">Acetobacter fallax</name>
    <dbReference type="NCBI Taxonomy" id="1737473"/>
    <lineage>
        <taxon>Bacteria</taxon>
        <taxon>Pseudomonadati</taxon>
        <taxon>Pseudomonadota</taxon>
        <taxon>Alphaproteobacteria</taxon>
        <taxon>Acetobacterales</taxon>
        <taxon>Acetobacteraceae</taxon>
        <taxon>Acetobacter</taxon>
    </lineage>
</organism>
<dbReference type="InterPro" id="IPR037171">
    <property type="entry name" value="NagB/RpiA_transferase-like"/>
</dbReference>
<reference evidence="5 6" key="1">
    <citation type="journal article" date="2020" name="Int. J. Syst. Evol. Microbiol.">
        <title>Novel acetic acid bacteria from cider fermentations: Acetobacter conturbans sp. nov. and Acetobacter fallax sp. nov.</title>
        <authorList>
            <person name="Sombolestani A.S."/>
            <person name="Cleenwerck I."/>
            <person name="Cnockaert M."/>
            <person name="Borremans W."/>
            <person name="Wieme A.D."/>
            <person name="De Vuyst L."/>
            <person name="Vandamme P."/>
        </authorList>
    </citation>
    <scope>NUCLEOTIDE SEQUENCE [LARGE SCALE GENOMIC DNA]</scope>
    <source>
        <strain evidence="5 6">LMG 1637</strain>
    </source>
</reference>
<comment type="cofactor">
    <cofactor evidence="4">
        <name>Mg(2+)</name>
        <dbReference type="ChEBI" id="CHEBI:18420"/>
    </cofactor>
</comment>
<keyword evidence="6" id="KW-1185">Reference proteome</keyword>
<keyword evidence="3 4" id="KW-0067">ATP-binding</keyword>
<dbReference type="Pfam" id="PF01812">
    <property type="entry name" value="5-FTHF_cyc-lig"/>
    <property type="match status" value="1"/>
</dbReference>
<comment type="caution">
    <text evidence="5">The sequence shown here is derived from an EMBL/GenBank/DDBJ whole genome shotgun (WGS) entry which is preliminary data.</text>
</comment>
<evidence type="ECO:0000256" key="4">
    <source>
        <dbReference type="RuleBase" id="RU361279"/>
    </source>
</evidence>
<proteinExistence type="inferred from homology"/>
<comment type="catalytic activity">
    <reaction evidence="4">
        <text>(6S)-5-formyl-5,6,7,8-tetrahydrofolate + ATP = (6R)-5,10-methenyltetrahydrofolate + ADP + phosphate</text>
        <dbReference type="Rhea" id="RHEA:10488"/>
        <dbReference type="ChEBI" id="CHEBI:30616"/>
        <dbReference type="ChEBI" id="CHEBI:43474"/>
        <dbReference type="ChEBI" id="CHEBI:57455"/>
        <dbReference type="ChEBI" id="CHEBI:57457"/>
        <dbReference type="ChEBI" id="CHEBI:456216"/>
        <dbReference type="EC" id="6.3.3.2"/>
    </reaction>
</comment>
<gene>
    <name evidence="5" type="ORF">GOB84_01285</name>
</gene>
<keyword evidence="2 4" id="KW-0547">Nucleotide-binding</keyword>
<sequence>MVAPQNTPEHRMHDDPPDIAAAKRALRDASKALRSRDAALSADVCHWLRTHLHTRKIRSVACTWPLEHEIDLRPLCHALHQDGLIIGLPETPKKGHPLTFRLWRPGCAMQPGRFGTQHPEGPVMTPDIVLVPMLAFDRRGYRLGYGGGYYDRTLAALPHARPVGYASSMQEKTAIPTGPHDIALPVIVTEREIIHCSAGKNPGQDDVTTPD</sequence>
<dbReference type="Proteomes" id="UP000615326">
    <property type="component" value="Unassembled WGS sequence"/>
</dbReference>
<evidence type="ECO:0000313" key="6">
    <source>
        <dbReference type="Proteomes" id="UP000615326"/>
    </source>
</evidence>
<dbReference type="SUPFAM" id="SSF100950">
    <property type="entry name" value="NagB/RpiA/CoA transferase-like"/>
    <property type="match status" value="1"/>
</dbReference>